<proteinExistence type="predicted"/>
<evidence type="ECO:0000256" key="5">
    <source>
        <dbReference type="PROSITE-ProRule" id="PRU01211"/>
    </source>
</evidence>
<keyword evidence="4" id="KW-1015">Disulfide bond</keyword>
<keyword evidence="1" id="KW-0479">Metal-binding</keyword>
<dbReference type="AlphaFoldDB" id="A0A0N4X7U9"/>
<dbReference type="PANTHER" id="PTHR10127:SF793">
    <property type="entry name" value="ZINC METALLOPROTEINASE NAS-31"/>
    <property type="match status" value="1"/>
</dbReference>
<keyword evidence="3" id="KW-0378">Hydrolase</keyword>
<comment type="caution">
    <text evidence="5">Lacks conserved residue(s) required for the propagation of feature annotation.</text>
</comment>
<feature type="chain" id="PRO_5043124358" evidence="6">
    <location>
        <begin position="17"/>
        <end position="372"/>
    </location>
</feature>
<evidence type="ECO:0000313" key="8">
    <source>
        <dbReference type="EMBL" id="VDO83858.1"/>
    </source>
</evidence>
<evidence type="ECO:0000313" key="9">
    <source>
        <dbReference type="Proteomes" id="UP000268014"/>
    </source>
</evidence>
<dbReference type="EMBL" id="UZAF01022215">
    <property type="protein sequence ID" value="VDO83858.1"/>
    <property type="molecule type" value="Genomic_DNA"/>
</dbReference>
<dbReference type="GO" id="GO:0004222">
    <property type="term" value="F:metalloendopeptidase activity"/>
    <property type="evidence" value="ECO:0007669"/>
    <property type="project" value="InterPro"/>
</dbReference>
<evidence type="ECO:0000313" key="10">
    <source>
        <dbReference type="WBParaSite" id="HPLM_0002044101-mRNA-1"/>
    </source>
</evidence>
<reference evidence="10" key="1">
    <citation type="submission" date="2017-02" db="UniProtKB">
        <authorList>
            <consortium name="WormBaseParasite"/>
        </authorList>
    </citation>
    <scope>IDENTIFICATION</scope>
</reference>
<dbReference type="OrthoDB" id="5786116at2759"/>
<dbReference type="GO" id="GO:0006508">
    <property type="term" value="P:proteolysis"/>
    <property type="evidence" value="ECO:0007669"/>
    <property type="project" value="InterPro"/>
</dbReference>
<evidence type="ECO:0000256" key="6">
    <source>
        <dbReference type="SAM" id="SignalP"/>
    </source>
</evidence>
<organism evidence="10">
    <name type="scientific">Haemonchus placei</name>
    <name type="common">Barber's pole worm</name>
    <dbReference type="NCBI Taxonomy" id="6290"/>
    <lineage>
        <taxon>Eukaryota</taxon>
        <taxon>Metazoa</taxon>
        <taxon>Ecdysozoa</taxon>
        <taxon>Nematoda</taxon>
        <taxon>Chromadorea</taxon>
        <taxon>Rhabditida</taxon>
        <taxon>Rhabditina</taxon>
        <taxon>Rhabditomorpha</taxon>
        <taxon>Strongyloidea</taxon>
        <taxon>Trichostrongylidae</taxon>
        <taxon>Haemonchus</taxon>
    </lineage>
</organism>
<dbReference type="Pfam" id="PF01400">
    <property type="entry name" value="Astacin"/>
    <property type="match status" value="2"/>
</dbReference>
<dbReference type="InterPro" id="IPR000742">
    <property type="entry name" value="EGF"/>
</dbReference>
<dbReference type="GO" id="GO:0008270">
    <property type="term" value="F:zinc ion binding"/>
    <property type="evidence" value="ECO:0007669"/>
    <property type="project" value="InterPro"/>
</dbReference>
<dbReference type="PROSITE" id="PS01186">
    <property type="entry name" value="EGF_2"/>
    <property type="match status" value="1"/>
</dbReference>
<feature type="domain" description="Peptidase M12A" evidence="7">
    <location>
        <begin position="224"/>
        <end position="296"/>
    </location>
</feature>
<dbReference type="OMA" id="EREDYKF"/>
<dbReference type="SUPFAM" id="SSF55486">
    <property type="entry name" value="Metalloproteases ('zincins'), catalytic domain"/>
    <property type="match status" value="1"/>
</dbReference>
<reference evidence="8 9" key="2">
    <citation type="submission" date="2018-11" db="EMBL/GenBank/DDBJ databases">
        <authorList>
            <consortium name="Pathogen Informatics"/>
        </authorList>
    </citation>
    <scope>NUCLEOTIDE SEQUENCE [LARGE SCALE GENOMIC DNA]</scope>
    <source>
        <strain evidence="8 9">MHpl1</strain>
    </source>
</reference>
<keyword evidence="2" id="KW-0862">Zinc</keyword>
<dbReference type="PANTHER" id="PTHR10127">
    <property type="entry name" value="DISCOIDIN, CUB, EGF, LAMININ , AND ZINC METALLOPROTEASE DOMAIN CONTAINING"/>
    <property type="match status" value="1"/>
</dbReference>
<dbReference type="SMART" id="SM00235">
    <property type="entry name" value="ZnMc"/>
    <property type="match status" value="1"/>
</dbReference>
<keyword evidence="9" id="KW-1185">Reference proteome</keyword>
<protein>
    <submittedName>
        <fullName evidence="10">ZnMc domain-containing protein</fullName>
    </submittedName>
</protein>
<dbReference type="Proteomes" id="UP000268014">
    <property type="component" value="Unassembled WGS sequence"/>
</dbReference>
<feature type="domain" description="Peptidase M12A" evidence="7">
    <location>
        <begin position="147"/>
        <end position="213"/>
    </location>
</feature>
<gene>
    <name evidence="8" type="ORF">HPLM_LOCUS20433</name>
</gene>
<dbReference type="InterPro" id="IPR001506">
    <property type="entry name" value="Peptidase_M12A"/>
</dbReference>
<dbReference type="InterPro" id="IPR024079">
    <property type="entry name" value="MetalloPept_cat_dom_sf"/>
</dbReference>
<dbReference type="PROSITE" id="PS51864">
    <property type="entry name" value="ASTACIN"/>
    <property type="match status" value="2"/>
</dbReference>
<dbReference type="InterPro" id="IPR006026">
    <property type="entry name" value="Peptidase_Metallo"/>
</dbReference>
<dbReference type="WBParaSite" id="HPLM_0002044101-mRNA-1">
    <property type="protein sequence ID" value="HPLM_0002044101-mRNA-1"/>
    <property type="gene ID" value="HPLM_0002044101"/>
</dbReference>
<dbReference type="Gene3D" id="3.40.390.10">
    <property type="entry name" value="Collagenase (Catalytic Domain)"/>
    <property type="match status" value="2"/>
</dbReference>
<accession>A0A0N4X7U9</accession>
<evidence type="ECO:0000256" key="4">
    <source>
        <dbReference type="ARBA" id="ARBA00023157"/>
    </source>
</evidence>
<sequence>MNLPLLALLLAVRVIAFPEPPLRGVSGLLDDPDPVLKLKDANTTSNKALDIATIVKIWKRFHDLRGKILRSLTLSPKQRTAFSKKLKTWERLAGEHTNSAGNSIDEINKKSGIGRILFQGDVLLTKAQAERIADDIEDDGSTRMKRQAFRDKYYPQTIWSKGVYYYFDPSTNSQARSVFKKAVKAWAKDTCIDFHQSAYHPDRIRVHKGDGCWSQLGKPDWIEQYAKETRLTNDNYGITYDYGGIMQYDVMSSSRNGKPTMLPHDMGYVETLGSGIISFYELLMINKHYGCLAKCSGKPNLCMNGGFPNPRNCSKCVCPSGYGGEHCNQKPSGCGTVLQASRTPKTFTDTIGSNRMAEREDYKFCYYWIEVC</sequence>
<dbReference type="PROSITE" id="PS00022">
    <property type="entry name" value="EGF_1"/>
    <property type="match status" value="1"/>
</dbReference>
<evidence type="ECO:0000256" key="1">
    <source>
        <dbReference type="ARBA" id="ARBA00022723"/>
    </source>
</evidence>
<feature type="signal peptide" evidence="6">
    <location>
        <begin position="1"/>
        <end position="16"/>
    </location>
</feature>
<keyword evidence="6" id="KW-0732">Signal</keyword>
<name>A0A0N4X7U9_HAEPC</name>
<evidence type="ECO:0000256" key="2">
    <source>
        <dbReference type="ARBA" id="ARBA00022833"/>
    </source>
</evidence>
<evidence type="ECO:0000256" key="3">
    <source>
        <dbReference type="ARBA" id="ARBA00023049"/>
    </source>
</evidence>
<evidence type="ECO:0000259" key="7">
    <source>
        <dbReference type="PROSITE" id="PS51864"/>
    </source>
</evidence>
<keyword evidence="3" id="KW-0482">Metalloprotease</keyword>
<keyword evidence="3" id="KW-0645">Protease</keyword>